<sequence>MRRECQHDVRNEYGVDGSEAAGHAAFNDPAISAKDAALFGTALGDQWFDTALAQRLSMSLGVVTAIGVGDARPLKGVATQSANR</sequence>
<dbReference type="EMBL" id="LPLZ01000017">
    <property type="protein sequence ID" value="KWN22026.1"/>
    <property type="molecule type" value="Genomic_DNA"/>
</dbReference>
<evidence type="ECO:0000313" key="1">
    <source>
        <dbReference type="EMBL" id="KWN22026.1"/>
    </source>
</evidence>
<accession>A0A108F2S2</accession>
<organism evidence="1 2">
    <name type="scientific">Burkholderia territorii</name>
    <dbReference type="NCBI Taxonomy" id="1503055"/>
    <lineage>
        <taxon>Bacteria</taxon>
        <taxon>Pseudomonadati</taxon>
        <taxon>Pseudomonadota</taxon>
        <taxon>Betaproteobacteria</taxon>
        <taxon>Burkholderiales</taxon>
        <taxon>Burkholderiaceae</taxon>
        <taxon>Burkholderia</taxon>
        <taxon>Burkholderia cepacia complex</taxon>
    </lineage>
</organism>
<protein>
    <submittedName>
        <fullName evidence="1">Uncharacterized protein</fullName>
    </submittedName>
</protein>
<name>A0A108F2S2_9BURK</name>
<dbReference type="AlphaFoldDB" id="A0A108F2S2"/>
<evidence type="ECO:0000313" key="2">
    <source>
        <dbReference type="Proteomes" id="UP000068016"/>
    </source>
</evidence>
<dbReference type="Proteomes" id="UP000068016">
    <property type="component" value="Unassembled WGS sequence"/>
</dbReference>
<reference evidence="1 2" key="1">
    <citation type="submission" date="2015-11" db="EMBL/GenBank/DDBJ databases">
        <title>Expanding the genomic diversity of Burkholderia species for the development of highly accurate diagnostics.</title>
        <authorList>
            <person name="Sahl J."/>
            <person name="Keim P."/>
            <person name="Wagner D."/>
        </authorList>
    </citation>
    <scope>NUCLEOTIDE SEQUENCE [LARGE SCALE GENOMIC DNA]</scope>
    <source>
        <strain evidence="1 2">MSMB793WGS</strain>
    </source>
</reference>
<comment type="caution">
    <text evidence="1">The sequence shown here is derived from an EMBL/GenBank/DDBJ whole genome shotgun (WGS) entry which is preliminary data.</text>
</comment>
<proteinExistence type="predicted"/>
<gene>
    <name evidence="1" type="ORF">WT83_04975</name>
</gene>